<evidence type="ECO:0000256" key="8">
    <source>
        <dbReference type="PIRSR" id="PIRSR601952-2"/>
    </source>
</evidence>
<reference evidence="11 12" key="1">
    <citation type="submission" date="2019-09" db="EMBL/GenBank/DDBJ databases">
        <title>Wenzhouxiangella sp. Genome sequencing and assembly.</title>
        <authorList>
            <person name="Zhang R."/>
        </authorList>
    </citation>
    <scope>NUCLEOTIDE SEQUENCE [LARGE SCALE GENOMIC DNA]</scope>
    <source>
        <strain evidence="11 12">W260</strain>
    </source>
</reference>
<evidence type="ECO:0000313" key="11">
    <source>
        <dbReference type="EMBL" id="KAA9134178.1"/>
    </source>
</evidence>
<keyword evidence="3 8" id="KW-0479">Metal-binding</keyword>
<dbReference type="InterPro" id="IPR017850">
    <property type="entry name" value="Alkaline_phosphatase_core_sf"/>
</dbReference>
<comment type="caution">
    <text evidence="11">The sequence shown here is derived from an EMBL/GenBank/DDBJ whole genome shotgun (WGS) entry which is preliminary data.</text>
</comment>
<feature type="signal peptide" evidence="10">
    <location>
        <begin position="1"/>
        <end position="22"/>
    </location>
</feature>
<comment type="cofactor">
    <cofactor evidence="8">
        <name>Zn(2+)</name>
        <dbReference type="ChEBI" id="CHEBI:29105"/>
    </cofactor>
    <text evidence="8">Binds 2 Zn(2+) ions.</text>
</comment>
<dbReference type="AlphaFoldDB" id="A0A5N0TI67"/>
<evidence type="ECO:0000313" key="12">
    <source>
        <dbReference type="Proteomes" id="UP000325372"/>
    </source>
</evidence>
<keyword evidence="4" id="KW-0378">Hydrolase</keyword>
<dbReference type="PROSITE" id="PS00123">
    <property type="entry name" value="ALKALINE_PHOSPHATASE"/>
    <property type="match status" value="1"/>
</dbReference>
<dbReference type="EMBL" id="VYXP01000001">
    <property type="protein sequence ID" value="KAA9134178.1"/>
    <property type="molecule type" value="Genomic_DNA"/>
</dbReference>
<gene>
    <name evidence="11" type="ORF">F3N42_01140</name>
</gene>
<dbReference type="SMART" id="SM00098">
    <property type="entry name" value="alkPPc"/>
    <property type="match status" value="1"/>
</dbReference>
<feature type="binding site" evidence="8">
    <location>
        <position position="52"/>
    </location>
    <ligand>
        <name>Zn(2+)</name>
        <dbReference type="ChEBI" id="CHEBI:29105"/>
        <label>2</label>
    </ligand>
</feature>
<dbReference type="GO" id="GO:0004035">
    <property type="term" value="F:alkaline phosphatase activity"/>
    <property type="evidence" value="ECO:0007669"/>
    <property type="project" value="TreeGrafter"/>
</dbReference>
<dbReference type="PANTHER" id="PTHR11596:SF5">
    <property type="entry name" value="ALKALINE PHOSPHATASE"/>
    <property type="match status" value="1"/>
</dbReference>
<evidence type="ECO:0000256" key="4">
    <source>
        <dbReference type="ARBA" id="ARBA00022801"/>
    </source>
</evidence>
<feature type="binding site" evidence="8">
    <location>
        <position position="299"/>
    </location>
    <ligand>
        <name>Zn(2+)</name>
        <dbReference type="ChEBI" id="CHEBI:29105"/>
        <label>2</label>
    </ligand>
</feature>
<protein>
    <submittedName>
        <fullName evidence="11">Alkaline phosphatase</fullName>
    </submittedName>
</protein>
<evidence type="ECO:0000256" key="3">
    <source>
        <dbReference type="ARBA" id="ARBA00022723"/>
    </source>
</evidence>
<evidence type="ECO:0000256" key="5">
    <source>
        <dbReference type="ARBA" id="ARBA00022833"/>
    </source>
</evidence>
<feature type="binding site" evidence="8">
    <location>
        <position position="338"/>
    </location>
    <ligand>
        <name>Zn(2+)</name>
        <dbReference type="ChEBI" id="CHEBI:29105"/>
        <label>2</label>
    </ligand>
</feature>
<dbReference type="PANTHER" id="PTHR11596">
    <property type="entry name" value="ALKALINE PHOSPHATASE"/>
    <property type="match status" value="1"/>
</dbReference>
<organism evidence="11 12">
    <name type="scientific">Marinihelvus fidelis</name>
    <dbReference type="NCBI Taxonomy" id="2613842"/>
    <lineage>
        <taxon>Bacteria</taxon>
        <taxon>Pseudomonadati</taxon>
        <taxon>Pseudomonadota</taxon>
        <taxon>Gammaproteobacteria</taxon>
        <taxon>Chromatiales</taxon>
        <taxon>Wenzhouxiangellaceae</taxon>
        <taxon>Marinihelvus</taxon>
    </lineage>
</organism>
<feature type="binding site" evidence="8">
    <location>
        <position position="430"/>
    </location>
    <ligand>
        <name>Zn(2+)</name>
        <dbReference type="ChEBI" id="CHEBI:29105"/>
        <label>2</label>
    </ligand>
</feature>
<dbReference type="Pfam" id="PF00245">
    <property type="entry name" value="Alk_phosphatase"/>
    <property type="match status" value="1"/>
</dbReference>
<evidence type="ECO:0000256" key="9">
    <source>
        <dbReference type="RuleBase" id="RU003946"/>
    </source>
</evidence>
<feature type="binding site" evidence="8">
    <location>
        <position position="337"/>
    </location>
    <ligand>
        <name>Zn(2+)</name>
        <dbReference type="ChEBI" id="CHEBI:29105"/>
        <label>2</label>
    </ligand>
</feature>
<keyword evidence="2" id="KW-0597">Phosphoprotein</keyword>
<evidence type="ECO:0000256" key="10">
    <source>
        <dbReference type="SAM" id="SignalP"/>
    </source>
</evidence>
<name>A0A5N0TI67_9GAMM</name>
<feature type="chain" id="PRO_5024320455" evidence="10">
    <location>
        <begin position="23"/>
        <end position="472"/>
    </location>
</feature>
<comment type="cofactor">
    <cofactor evidence="8">
        <name>Mg(2+)</name>
        <dbReference type="ChEBI" id="CHEBI:18420"/>
    </cofactor>
    <text evidence="8">Binds 1 Mg(2+) ion.</text>
</comment>
<feature type="binding site" evidence="8">
    <location>
        <position position="295"/>
    </location>
    <ligand>
        <name>Zn(2+)</name>
        <dbReference type="ChEBI" id="CHEBI:29105"/>
        <label>2</label>
    </ligand>
</feature>
<dbReference type="SUPFAM" id="SSF53649">
    <property type="entry name" value="Alkaline phosphatase-like"/>
    <property type="match status" value="1"/>
</dbReference>
<keyword evidence="12" id="KW-1185">Reference proteome</keyword>
<dbReference type="InterPro" id="IPR018299">
    <property type="entry name" value="Alkaline_phosphatase_AS"/>
</dbReference>
<dbReference type="Gene3D" id="1.10.60.40">
    <property type="match status" value="1"/>
</dbReference>
<dbReference type="Proteomes" id="UP000325372">
    <property type="component" value="Unassembled WGS sequence"/>
</dbReference>
<dbReference type="PRINTS" id="PR00113">
    <property type="entry name" value="ALKPHPHTASE"/>
</dbReference>
<dbReference type="Gene3D" id="3.40.720.10">
    <property type="entry name" value="Alkaline Phosphatase, subunit A"/>
    <property type="match status" value="1"/>
</dbReference>
<dbReference type="CDD" id="cd16012">
    <property type="entry name" value="ALP"/>
    <property type="match status" value="1"/>
</dbReference>
<accession>A0A5N0TI67</accession>
<keyword evidence="6 8" id="KW-0460">Magnesium</keyword>
<dbReference type="InterPro" id="IPR001952">
    <property type="entry name" value="Alkaline_phosphatase"/>
</dbReference>
<evidence type="ECO:0000256" key="7">
    <source>
        <dbReference type="PIRSR" id="PIRSR601952-1"/>
    </source>
</evidence>
<evidence type="ECO:0000256" key="1">
    <source>
        <dbReference type="ARBA" id="ARBA00005984"/>
    </source>
</evidence>
<evidence type="ECO:0000256" key="2">
    <source>
        <dbReference type="ARBA" id="ARBA00022553"/>
    </source>
</evidence>
<keyword evidence="10" id="KW-0732">Signal</keyword>
<feature type="binding site" evidence="8">
    <location>
        <position position="290"/>
    </location>
    <ligand>
        <name>Mg(2+)</name>
        <dbReference type="ChEBI" id="CHEBI:18420"/>
    </ligand>
</feature>
<feature type="binding site" evidence="8">
    <location>
        <position position="52"/>
    </location>
    <ligand>
        <name>Mg(2+)</name>
        <dbReference type="ChEBI" id="CHEBI:18420"/>
    </ligand>
</feature>
<feature type="binding site" evidence="8">
    <location>
        <position position="166"/>
    </location>
    <ligand>
        <name>Mg(2+)</name>
        <dbReference type="ChEBI" id="CHEBI:18420"/>
    </ligand>
</feature>
<dbReference type="PROSITE" id="PS51257">
    <property type="entry name" value="PROKAR_LIPOPROTEIN"/>
    <property type="match status" value="1"/>
</dbReference>
<proteinExistence type="inferred from homology"/>
<comment type="similarity">
    <text evidence="1 9">Belongs to the alkaline phosphatase family.</text>
</comment>
<dbReference type="RefSeq" id="WP_150862542.1">
    <property type="nucleotide sequence ID" value="NZ_VYXP01000001.1"/>
</dbReference>
<dbReference type="GO" id="GO:0046872">
    <property type="term" value="F:metal ion binding"/>
    <property type="evidence" value="ECO:0007669"/>
    <property type="project" value="UniProtKB-KW"/>
</dbReference>
<keyword evidence="5 8" id="KW-0862">Zinc</keyword>
<sequence>MRTIARLLLTPLASVTLLSACAHSDNVANVEPQAAAPAPALQPRNVIFLMGDGMGFAQVKSYREYADDPQVEGLSPLPFDHLLVGSVATDPHSPSCESDLDRLGCEYAPYEVTDSASSATAYATGKDTVNGKISESHHGERLPTVLELAARQGLGTGVVSTSQVTHATPASFVTHAPSRRDYADIADQFFDNQANGAPVAQVILGGGVKDFRREDRDVAADLVDKAGYTLVSDRDQLLAADDDRLLGLFAPVGLPRHWDRPDTVPTLADMTQKAIDILSDHPDGFFLMVEGSQIDWAAHGNDIAGVVSEMEGFTAAIEAALAYADNAGDTLVVITADHETGGLSLARDGIYAWLPQPLRQTSVTPAVMTEQFLAGDQALSAVVASFVEFDLTEGEQALLDTTERESAAVFAAINELFDLRTNTGWTTSGHTGMDVPLYASGPGSEQLSGVVQNQDLGAFLMRMVRRPGTTAD</sequence>
<evidence type="ECO:0000256" key="6">
    <source>
        <dbReference type="ARBA" id="ARBA00022842"/>
    </source>
</evidence>
<feature type="active site" description="Phosphoserine intermediate" evidence="7">
    <location>
        <position position="115"/>
    </location>
</feature>
<feature type="binding site" evidence="8">
    <location>
        <position position="168"/>
    </location>
    <ligand>
        <name>Mg(2+)</name>
        <dbReference type="ChEBI" id="CHEBI:18420"/>
    </ligand>
</feature>